<evidence type="ECO:0000256" key="1">
    <source>
        <dbReference type="ARBA" id="ARBA00022737"/>
    </source>
</evidence>
<feature type="domain" description="RRM" evidence="5">
    <location>
        <begin position="12"/>
        <end position="94"/>
    </location>
</feature>
<dbReference type="GO" id="GO:0003729">
    <property type="term" value="F:mRNA binding"/>
    <property type="evidence" value="ECO:0007669"/>
    <property type="project" value="TreeGrafter"/>
</dbReference>
<protein>
    <submittedName>
        <fullName evidence="6">RNA-binding protein Musashi homolog 2</fullName>
    </submittedName>
</protein>
<proteinExistence type="predicted"/>
<dbReference type="PANTHER" id="PTHR48032">
    <property type="entry name" value="RNA-BINDING PROTEIN MUSASHI HOMOLOG RBP6"/>
    <property type="match status" value="1"/>
</dbReference>
<dbReference type="SMART" id="SM00360">
    <property type="entry name" value="RRM"/>
    <property type="match status" value="1"/>
</dbReference>
<feature type="region of interest" description="Disordered" evidence="4">
    <location>
        <begin position="76"/>
        <end position="99"/>
    </location>
</feature>
<dbReference type="Gene3D" id="3.30.70.330">
    <property type="match status" value="2"/>
</dbReference>
<sequence>MDGSEPEEYEPNKIFVGGLSWNTTEENMRAYFSQFGAVTECVVMKDPFQPENLKRNRGFGFVKFEDPAAVDRVVNPQTTHTLDEKTIDPKRAQKKSQGVKDTDKKVFIGGLASTTTEEQVKDYFNTQYGGVVEVVFKMDGKTQRKEVRML</sequence>
<dbReference type="InterPro" id="IPR012677">
    <property type="entry name" value="Nucleotide-bd_a/b_plait_sf"/>
</dbReference>
<keyword evidence="2 3" id="KW-0694">RNA-binding</keyword>
<reference evidence="6" key="1">
    <citation type="submission" date="2023-03" db="EMBL/GenBank/DDBJ databases">
        <authorList>
            <person name="Steffen K."/>
            <person name="Cardenas P."/>
        </authorList>
    </citation>
    <scope>NUCLEOTIDE SEQUENCE</scope>
</reference>
<accession>A0AA35QSG8</accession>
<dbReference type="PROSITE" id="PS50102">
    <property type="entry name" value="RRM"/>
    <property type="match status" value="2"/>
</dbReference>
<evidence type="ECO:0000313" key="7">
    <source>
        <dbReference type="Proteomes" id="UP001174909"/>
    </source>
</evidence>
<dbReference type="AlphaFoldDB" id="A0AA35QSG8"/>
<dbReference type="InterPro" id="IPR035979">
    <property type="entry name" value="RBD_domain_sf"/>
</dbReference>
<dbReference type="SUPFAM" id="SSF54928">
    <property type="entry name" value="RNA-binding domain, RBD"/>
    <property type="match status" value="1"/>
</dbReference>
<evidence type="ECO:0000256" key="2">
    <source>
        <dbReference type="ARBA" id="ARBA00022884"/>
    </source>
</evidence>
<keyword evidence="7" id="KW-1185">Reference proteome</keyword>
<feature type="domain" description="RRM" evidence="5">
    <location>
        <begin position="104"/>
        <end position="150"/>
    </location>
</feature>
<feature type="compositionally biased region" description="Basic and acidic residues" evidence="4">
    <location>
        <begin position="81"/>
        <end position="91"/>
    </location>
</feature>
<organism evidence="6 7">
    <name type="scientific">Geodia barretti</name>
    <name type="common">Barrett's horny sponge</name>
    <dbReference type="NCBI Taxonomy" id="519541"/>
    <lineage>
        <taxon>Eukaryota</taxon>
        <taxon>Metazoa</taxon>
        <taxon>Porifera</taxon>
        <taxon>Demospongiae</taxon>
        <taxon>Heteroscleromorpha</taxon>
        <taxon>Tetractinellida</taxon>
        <taxon>Astrophorina</taxon>
        <taxon>Geodiidae</taxon>
        <taxon>Geodia</taxon>
    </lineage>
</organism>
<dbReference type="Proteomes" id="UP001174909">
    <property type="component" value="Unassembled WGS sequence"/>
</dbReference>
<dbReference type="GO" id="GO:0006417">
    <property type="term" value="P:regulation of translation"/>
    <property type="evidence" value="ECO:0007669"/>
    <property type="project" value="TreeGrafter"/>
</dbReference>
<dbReference type="InterPro" id="IPR000504">
    <property type="entry name" value="RRM_dom"/>
</dbReference>
<evidence type="ECO:0000313" key="6">
    <source>
        <dbReference type="EMBL" id="CAI7990322.1"/>
    </source>
</evidence>
<comment type="caution">
    <text evidence="6">The sequence shown here is derived from an EMBL/GenBank/DDBJ whole genome shotgun (WGS) entry which is preliminary data.</text>
</comment>
<keyword evidence="1" id="KW-0677">Repeat</keyword>
<evidence type="ECO:0000256" key="4">
    <source>
        <dbReference type="SAM" id="MobiDB-lite"/>
    </source>
</evidence>
<gene>
    <name evidence="6" type="ORF">GBAR_LOCUS458</name>
</gene>
<evidence type="ECO:0000259" key="5">
    <source>
        <dbReference type="PROSITE" id="PS50102"/>
    </source>
</evidence>
<dbReference type="EMBL" id="CASHTH010000066">
    <property type="protein sequence ID" value="CAI7990322.1"/>
    <property type="molecule type" value="Genomic_DNA"/>
</dbReference>
<evidence type="ECO:0000256" key="3">
    <source>
        <dbReference type="PROSITE-ProRule" id="PRU00176"/>
    </source>
</evidence>
<dbReference type="PANTHER" id="PTHR48032:SF6">
    <property type="entry name" value="RNA-BINDING (RRM_RBD_RNP MOTIFS) FAMILY PROTEIN"/>
    <property type="match status" value="1"/>
</dbReference>
<dbReference type="Pfam" id="PF00076">
    <property type="entry name" value="RRM_1"/>
    <property type="match status" value="2"/>
</dbReference>
<name>A0AA35QSG8_GEOBA</name>